<dbReference type="KEGG" id="vra:106754889"/>
<keyword evidence="3" id="KW-1185">Reference proteome</keyword>
<reference evidence="4" key="1">
    <citation type="submission" date="2025-08" db="UniProtKB">
        <authorList>
            <consortium name="RefSeq"/>
        </authorList>
    </citation>
    <scope>IDENTIFICATION</scope>
    <source>
        <tissue evidence="4">Leaf</tissue>
    </source>
</reference>
<accession>A0A1S3TF99</accession>
<dbReference type="OrthoDB" id="1425436at2759"/>
<proteinExistence type="predicted"/>
<dbReference type="GeneID" id="106754889"/>
<dbReference type="Proteomes" id="UP000087766">
    <property type="component" value="Unplaced"/>
</dbReference>
<evidence type="ECO:0000256" key="1">
    <source>
        <dbReference type="SAM" id="MobiDB-lite"/>
    </source>
</evidence>
<feature type="region of interest" description="Disordered" evidence="1">
    <location>
        <begin position="192"/>
        <end position="211"/>
    </location>
</feature>
<dbReference type="PANTHER" id="PTHR33223:SF10">
    <property type="entry name" value="AMINOTRANSFERASE-LIKE PLANT MOBILE DOMAIN-CONTAINING PROTEIN"/>
    <property type="match status" value="1"/>
</dbReference>
<evidence type="ECO:0000313" key="4">
    <source>
        <dbReference type="RefSeq" id="XP_014492443.1"/>
    </source>
</evidence>
<dbReference type="Pfam" id="PF03732">
    <property type="entry name" value="Retrotrans_gag"/>
    <property type="match status" value="1"/>
</dbReference>
<dbReference type="RefSeq" id="XP_014492443.1">
    <property type="nucleotide sequence ID" value="XM_014636957.1"/>
</dbReference>
<evidence type="ECO:0000259" key="2">
    <source>
        <dbReference type="Pfam" id="PF03732"/>
    </source>
</evidence>
<feature type="domain" description="Retrotransposon gag" evidence="2">
    <location>
        <begin position="90"/>
        <end position="180"/>
    </location>
</feature>
<protein>
    <submittedName>
        <fullName evidence="4">Uncharacterized protein LOC106754889</fullName>
    </submittedName>
</protein>
<dbReference type="PANTHER" id="PTHR33223">
    <property type="entry name" value="CCHC-TYPE DOMAIN-CONTAINING PROTEIN"/>
    <property type="match status" value="1"/>
</dbReference>
<gene>
    <name evidence="4" type="primary">LOC106754889</name>
</gene>
<feature type="region of interest" description="Disordered" evidence="1">
    <location>
        <begin position="1"/>
        <end position="27"/>
    </location>
</feature>
<name>A0A1S3TF99_VIGRR</name>
<sequence>MGEVEGEGMEGEGAGMNPPFEDERTVVEQPDKAEGLHLFTANVMGVAMPENKVFPWVEKYGGSTDPVKHLRSFVDVIVVYSSDELVWCRVFSLSLKEEALDRFHSLQPRTIDSFATLRRLFSQQYASNRSRGLTYTALVRMRQGKEESLKGFMGRFNQTTWQVRNVDQRLIVSALTTALRPRPFVDYLYEEEPEQRNPLQAEPQEGGKNNEKSLRGVINTISEGFAGGRVVFCCSKAPSKVSAQCQSGRGGTQVYAANNLLR</sequence>
<dbReference type="AlphaFoldDB" id="A0A1S3TF99"/>
<evidence type="ECO:0000313" key="3">
    <source>
        <dbReference type="Proteomes" id="UP000087766"/>
    </source>
</evidence>
<dbReference type="InterPro" id="IPR005162">
    <property type="entry name" value="Retrotrans_gag_dom"/>
</dbReference>
<organism evidence="3 4">
    <name type="scientific">Vigna radiata var. radiata</name>
    <name type="common">Mung bean</name>
    <name type="synonym">Phaseolus aureus</name>
    <dbReference type="NCBI Taxonomy" id="3916"/>
    <lineage>
        <taxon>Eukaryota</taxon>
        <taxon>Viridiplantae</taxon>
        <taxon>Streptophyta</taxon>
        <taxon>Embryophyta</taxon>
        <taxon>Tracheophyta</taxon>
        <taxon>Spermatophyta</taxon>
        <taxon>Magnoliopsida</taxon>
        <taxon>eudicotyledons</taxon>
        <taxon>Gunneridae</taxon>
        <taxon>Pentapetalae</taxon>
        <taxon>rosids</taxon>
        <taxon>fabids</taxon>
        <taxon>Fabales</taxon>
        <taxon>Fabaceae</taxon>
        <taxon>Papilionoideae</taxon>
        <taxon>50 kb inversion clade</taxon>
        <taxon>NPAAA clade</taxon>
        <taxon>indigoferoid/millettioid clade</taxon>
        <taxon>Phaseoleae</taxon>
        <taxon>Vigna</taxon>
    </lineage>
</organism>
<feature type="compositionally biased region" description="Acidic residues" evidence="1">
    <location>
        <begin position="1"/>
        <end position="10"/>
    </location>
</feature>